<dbReference type="EMBL" id="VIEB01000103">
    <property type="protein sequence ID" value="TQE06434.1"/>
    <property type="molecule type" value="Genomic_DNA"/>
</dbReference>
<dbReference type="AlphaFoldDB" id="A0A540N5X1"/>
<evidence type="ECO:0000313" key="2">
    <source>
        <dbReference type="Proteomes" id="UP000315295"/>
    </source>
</evidence>
<dbReference type="Proteomes" id="UP000315295">
    <property type="component" value="Unassembled WGS sequence"/>
</dbReference>
<protein>
    <submittedName>
        <fullName evidence="1">Uncharacterized protein</fullName>
    </submittedName>
</protein>
<gene>
    <name evidence="1" type="ORF">C1H46_007933</name>
</gene>
<sequence length="54" mass="6264">MSIRSIGGTARTMQEHVWQVMPRLPRRVVERQFNGLVVLEFSCIVDFTLECTIL</sequence>
<accession>A0A540N5X1</accession>
<comment type="caution">
    <text evidence="1">The sequence shown here is derived from an EMBL/GenBank/DDBJ whole genome shotgun (WGS) entry which is preliminary data.</text>
</comment>
<name>A0A540N5X1_MALBA</name>
<proteinExistence type="predicted"/>
<evidence type="ECO:0000313" key="1">
    <source>
        <dbReference type="EMBL" id="TQE06434.1"/>
    </source>
</evidence>
<keyword evidence="2" id="KW-1185">Reference proteome</keyword>
<organism evidence="1 2">
    <name type="scientific">Malus baccata</name>
    <name type="common">Siberian crab apple</name>
    <name type="synonym">Pyrus baccata</name>
    <dbReference type="NCBI Taxonomy" id="106549"/>
    <lineage>
        <taxon>Eukaryota</taxon>
        <taxon>Viridiplantae</taxon>
        <taxon>Streptophyta</taxon>
        <taxon>Embryophyta</taxon>
        <taxon>Tracheophyta</taxon>
        <taxon>Spermatophyta</taxon>
        <taxon>Magnoliopsida</taxon>
        <taxon>eudicotyledons</taxon>
        <taxon>Gunneridae</taxon>
        <taxon>Pentapetalae</taxon>
        <taxon>rosids</taxon>
        <taxon>fabids</taxon>
        <taxon>Rosales</taxon>
        <taxon>Rosaceae</taxon>
        <taxon>Amygdaloideae</taxon>
        <taxon>Maleae</taxon>
        <taxon>Malus</taxon>
    </lineage>
</organism>
<reference evidence="1 2" key="1">
    <citation type="journal article" date="2019" name="G3 (Bethesda)">
        <title>Sequencing of a Wild Apple (Malus baccata) Genome Unravels the Differences Between Cultivated and Wild Apple Species Regarding Disease Resistance and Cold Tolerance.</title>
        <authorList>
            <person name="Chen X."/>
        </authorList>
    </citation>
    <scope>NUCLEOTIDE SEQUENCE [LARGE SCALE GENOMIC DNA]</scope>
    <source>
        <strain evidence="2">cv. Shandingzi</strain>
        <tissue evidence="1">Leaves</tissue>
    </source>
</reference>